<evidence type="ECO:0000313" key="2">
    <source>
        <dbReference type="EMBL" id="EPB72846.1"/>
    </source>
</evidence>
<dbReference type="Proteomes" id="UP000054495">
    <property type="component" value="Unassembled WGS sequence"/>
</dbReference>
<gene>
    <name evidence="2" type="ORF">ANCCEY_08060</name>
</gene>
<proteinExistence type="predicted"/>
<name>A0A0D6LS60_9BILA</name>
<protein>
    <submittedName>
        <fullName evidence="2">Uncharacterized protein</fullName>
    </submittedName>
</protein>
<feature type="compositionally biased region" description="Polar residues" evidence="1">
    <location>
        <begin position="99"/>
        <end position="110"/>
    </location>
</feature>
<feature type="compositionally biased region" description="Polar residues" evidence="1">
    <location>
        <begin position="120"/>
        <end position="136"/>
    </location>
</feature>
<reference evidence="2 3" key="1">
    <citation type="submission" date="2013-05" db="EMBL/GenBank/DDBJ databases">
        <title>Draft genome of the parasitic nematode Anyclostoma ceylanicum.</title>
        <authorList>
            <person name="Mitreva M."/>
        </authorList>
    </citation>
    <scope>NUCLEOTIDE SEQUENCE [LARGE SCALE GENOMIC DNA]</scope>
</reference>
<evidence type="ECO:0000256" key="1">
    <source>
        <dbReference type="SAM" id="MobiDB-lite"/>
    </source>
</evidence>
<dbReference type="EMBL" id="KE125020">
    <property type="protein sequence ID" value="EPB72846.1"/>
    <property type="molecule type" value="Genomic_DNA"/>
</dbReference>
<feature type="compositionally biased region" description="Basic and acidic residues" evidence="1">
    <location>
        <begin position="168"/>
        <end position="182"/>
    </location>
</feature>
<feature type="compositionally biased region" description="Polar residues" evidence="1">
    <location>
        <begin position="59"/>
        <end position="74"/>
    </location>
</feature>
<accession>A0A0D6LS60</accession>
<organism evidence="2 3">
    <name type="scientific">Ancylostoma ceylanicum</name>
    <dbReference type="NCBI Taxonomy" id="53326"/>
    <lineage>
        <taxon>Eukaryota</taxon>
        <taxon>Metazoa</taxon>
        <taxon>Ecdysozoa</taxon>
        <taxon>Nematoda</taxon>
        <taxon>Chromadorea</taxon>
        <taxon>Rhabditida</taxon>
        <taxon>Rhabditina</taxon>
        <taxon>Rhabditomorpha</taxon>
        <taxon>Strongyloidea</taxon>
        <taxon>Ancylostomatidae</taxon>
        <taxon>Ancylostomatinae</taxon>
        <taxon>Ancylostoma</taxon>
    </lineage>
</organism>
<sequence>MCFQAPFNLGGARLEFTMSYSKSINSNHRAYGSFGPNSKASALFDAAFSKPLPKKRFQAQKSSGTPNDSPTVDSLPSVAEGEPAHSSPKQVFSPPISLPESTSTDGTVENDNVGGVAASLRSTHSPQTGTVRTSSAAFDFDDKEDSPPPSVKRSKMSPPCSSSSKFAAPKERRPVYQHKWTENDDEDNEESGGENTAEGHVASGAAAPTSSAQQYPHPDFMRKQSS</sequence>
<dbReference type="AlphaFoldDB" id="A0A0D6LS60"/>
<feature type="region of interest" description="Disordered" evidence="1">
    <location>
        <begin position="54"/>
        <end position="226"/>
    </location>
</feature>
<evidence type="ECO:0000313" key="3">
    <source>
        <dbReference type="Proteomes" id="UP000054495"/>
    </source>
</evidence>
<feature type="compositionally biased region" description="Acidic residues" evidence="1">
    <location>
        <begin position="183"/>
        <end position="192"/>
    </location>
</feature>
<keyword evidence="3" id="KW-1185">Reference proteome</keyword>
<feature type="compositionally biased region" description="Low complexity" evidence="1">
    <location>
        <begin position="156"/>
        <end position="167"/>
    </location>
</feature>